<evidence type="ECO:0000313" key="2">
    <source>
        <dbReference type="EMBL" id="SUQ19946.1"/>
    </source>
</evidence>
<dbReference type="NCBIfam" id="TIGR01383">
    <property type="entry name" value="not_thiJ"/>
    <property type="match status" value="1"/>
</dbReference>
<gene>
    <name evidence="2" type="ORF">SAMN05661053_1194</name>
</gene>
<dbReference type="Pfam" id="PF01965">
    <property type="entry name" value="DJ-1_PfpI"/>
    <property type="match status" value="1"/>
</dbReference>
<protein>
    <submittedName>
        <fullName evidence="2">4-methyl-5(B-hydroxyethyl)-thiazole monophosphate biosynthesis</fullName>
    </submittedName>
</protein>
<reference evidence="2 3" key="1">
    <citation type="submission" date="2017-08" db="EMBL/GenBank/DDBJ databases">
        <authorList>
            <person name="de Groot N.N."/>
        </authorList>
    </citation>
    <scope>NUCLEOTIDE SEQUENCE [LARGE SCALE GENOMIC DNA]</scope>
    <source>
        <strain evidence="2 3">HM2</strain>
    </source>
</reference>
<organism evidence="2 3">
    <name type="scientific">Fibrobacter succinogenes</name>
    <name type="common">Bacteroides succinogenes</name>
    <dbReference type="NCBI Taxonomy" id="833"/>
    <lineage>
        <taxon>Bacteria</taxon>
        <taxon>Pseudomonadati</taxon>
        <taxon>Fibrobacterota</taxon>
        <taxon>Fibrobacteria</taxon>
        <taxon>Fibrobacterales</taxon>
        <taxon>Fibrobacteraceae</taxon>
        <taxon>Fibrobacter</taxon>
    </lineage>
</organism>
<proteinExistence type="predicted"/>
<evidence type="ECO:0000259" key="1">
    <source>
        <dbReference type="Pfam" id="PF01965"/>
    </source>
</evidence>
<accession>A0A380RWP1</accession>
<dbReference type="Proteomes" id="UP000255423">
    <property type="component" value="Unassembled WGS sequence"/>
</dbReference>
<sequence>MQILVLLADGFEETEFVVPVDLWRRAGFKVTIASVSGADLVNGLHGLKIQADVALKKLEPTDFDAVFLPGGGVGVQNLKASAAVENAICSLNDDNKWILAICAAPTVLSKARILVDRKATCYPGCETDLVCREFSTDRVVVDGHIVTSRGPGTAEEFALKCIAEIGSPELSEQIQRQIVAR</sequence>
<dbReference type="GO" id="GO:0005737">
    <property type="term" value="C:cytoplasm"/>
    <property type="evidence" value="ECO:0007669"/>
    <property type="project" value="TreeGrafter"/>
</dbReference>
<dbReference type="CDD" id="cd03135">
    <property type="entry name" value="GATase1_DJ-1"/>
    <property type="match status" value="1"/>
</dbReference>
<feature type="domain" description="DJ-1/PfpI" evidence="1">
    <location>
        <begin position="2"/>
        <end position="163"/>
    </location>
</feature>
<dbReference type="EMBL" id="UHJL01000001">
    <property type="protein sequence ID" value="SUQ19946.1"/>
    <property type="molecule type" value="Genomic_DNA"/>
</dbReference>
<dbReference type="AlphaFoldDB" id="A0A380RWP1"/>
<evidence type="ECO:0000313" key="3">
    <source>
        <dbReference type="Proteomes" id="UP000255423"/>
    </source>
</evidence>
<name>A0A380RWP1_FIBSU</name>
<dbReference type="RefSeq" id="WP_088659686.1">
    <property type="nucleotide sequence ID" value="NZ_UHJL01000001.1"/>
</dbReference>
<dbReference type="InterPro" id="IPR029062">
    <property type="entry name" value="Class_I_gatase-like"/>
</dbReference>
<dbReference type="Gene3D" id="3.40.50.880">
    <property type="match status" value="1"/>
</dbReference>
<dbReference type="InterPro" id="IPR002818">
    <property type="entry name" value="DJ-1/PfpI"/>
</dbReference>
<dbReference type="SUPFAM" id="SSF52317">
    <property type="entry name" value="Class I glutamine amidotransferase-like"/>
    <property type="match status" value="1"/>
</dbReference>
<dbReference type="InterPro" id="IPR050325">
    <property type="entry name" value="Prot/Nucl_acid_deglycase"/>
</dbReference>
<dbReference type="PANTHER" id="PTHR48094">
    <property type="entry name" value="PROTEIN/NUCLEIC ACID DEGLYCASE DJ-1-RELATED"/>
    <property type="match status" value="1"/>
</dbReference>
<dbReference type="InterPro" id="IPR006287">
    <property type="entry name" value="DJ-1"/>
</dbReference>
<dbReference type="PANTHER" id="PTHR48094:SF12">
    <property type="entry name" value="PARKINSON DISEASE PROTEIN 7 HOMOLOG"/>
    <property type="match status" value="1"/>
</dbReference>